<organism evidence="1 2">
    <name type="scientific">Alteracholeplasma palmae (strain ATCC 49389 / J233)</name>
    <name type="common">Acholeplasma palmae</name>
    <dbReference type="NCBI Taxonomy" id="1318466"/>
    <lineage>
        <taxon>Bacteria</taxon>
        <taxon>Bacillati</taxon>
        <taxon>Mycoplasmatota</taxon>
        <taxon>Mollicutes</taxon>
        <taxon>Acholeplasmatales</taxon>
        <taxon>Acholeplasmataceae</taxon>
        <taxon>Acholeplasma</taxon>
    </lineage>
</organism>
<proteinExistence type="predicted"/>
<reference evidence="1 2" key="1">
    <citation type="journal article" date="2013" name="J. Mol. Microbiol. Biotechnol.">
        <title>Analysis of the Complete Genomes of Acholeplasma brassicae , A. palmae and A. laidlawii and Their Comparison to the Obligate Parasites from ' Candidatus Phytoplasma'.</title>
        <authorList>
            <person name="Kube M."/>
            <person name="Siewert C."/>
            <person name="Migdoll A.M."/>
            <person name="Duduk B."/>
            <person name="Holz S."/>
            <person name="Rabus R."/>
            <person name="Seemuller E."/>
            <person name="Mitrovic J."/>
            <person name="Muller I."/>
            <person name="Buttner C."/>
            <person name="Reinhardt R."/>
        </authorList>
    </citation>
    <scope>NUCLEOTIDE SEQUENCE [LARGE SCALE GENOMIC DNA]</scope>
    <source>
        <strain evidence="1 2">J233</strain>
    </source>
</reference>
<dbReference type="KEGG" id="apal:BN85410400"/>
<keyword evidence="2" id="KW-1185">Reference proteome</keyword>
<dbReference type="RefSeq" id="WP_026661013.1">
    <property type="nucleotide sequence ID" value="NC_022538.1"/>
</dbReference>
<dbReference type="HOGENOM" id="CLU_1582997_0_0_14"/>
<dbReference type="AlphaFoldDB" id="U4KLC8"/>
<accession>U4KLC8</accession>
<protein>
    <submittedName>
        <fullName evidence="1">Uncharacterized protein</fullName>
    </submittedName>
</protein>
<dbReference type="EMBL" id="FO681347">
    <property type="protein sequence ID" value="CCV64617.1"/>
    <property type="molecule type" value="Genomic_DNA"/>
</dbReference>
<dbReference type="Proteomes" id="UP000032740">
    <property type="component" value="Chromosome"/>
</dbReference>
<name>U4KLC8_ALTPJ</name>
<sequence>MISNIKEALVANNKIDLDINLQAINVKKETLLQKLMDRKAQVYMYYLDDEYIGNLITEEKLHEIIIVNCYAVKIGDEYDILHHFLNENKHKTVLLATMNLKQSSNDLLENFKREIAVFKTGMYDLGISIIVEGIKFNILSNKIIKQEEVKTYLEETRIIEDLISVSTR</sequence>
<gene>
    <name evidence="1" type="ORF">BN85410400</name>
</gene>
<evidence type="ECO:0000313" key="1">
    <source>
        <dbReference type="EMBL" id="CCV64617.1"/>
    </source>
</evidence>
<dbReference type="STRING" id="1318466.BN85410400"/>
<evidence type="ECO:0000313" key="2">
    <source>
        <dbReference type="Proteomes" id="UP000032740"/>
    </source>
</evidence>